<protein>
    <submittedName>
        <fullName evidence="1">Uncharacterized protein</fullName>
    </submittedName>
</protein>
<name>A0ABY6GZU7_9GAMM</name>
<proteinExistence type="predicted"/>
<reference evidence="1" key="1">
    <citation type="submission" date="2022-10" db="EMBL/GenBank/DDBJ databases">
        <title>Completed Genome Sequence of two octocoral isolated bacterium, Endozoicomonas euniceicola EF212T and Endozoicomonas gorgoniicola PS125T.</title>
        <authorList>
            <person name="Chiou Y.-J."/>
            <person name="Chen Y.-H."/>
        </authorList>
    </citation>
    <scope>NUCLEOTIDE SEQUENCE</scope>
    <source>
        <strain evidence="1">EF212</strain>
    </source>
</reference>
<dbReference type="Proteomes" id="UP001163255">
    <property type="component" value="Chromosome"/>
</dbReference>
<evidence type="ECO:0000313" key="1">
    <source>
        <dbReference type="EMBL" id="UYM18335.1"/>
    </source>
</evidence>
<dbReference type="RefSeq" id="WP_262601097.1">
    <property type="nucleotide sequence ID" value="NZ_CP103300.1"/>
</dbReference>
<organism evidence="1 2">
    <name type="scientific">Endozoicomonas euniceicola</name>
    <dbReference type="NCBI Taxonomy" id="1234143"/>
    <lineage>
        <taxon>Bacteria</taxon>
        <taxon>Pseudomonadati</taxon>
        <taxon>Pseudomonadota</taxon>
        <taxon>Gammaproteobacteria</taxon>
        <taxon>Oceanospirillales</taxon>
        <taxon>Endozoicomonadaceae</taxon>
        <taxon>Endozoicomonas</taxon>
    </lineage>
</organism>
<dbReference type="EMBL" id="CP103300">
    <property type="protein sequence ID" value="UYM18335.1"/>
    <property type="molecule type" value="Genomic_DNA"/>
</dbReference>
<evidence type="ECO:0000313" key="2">
    <source>
        <dbReference type="Proteomes" id="UP001163255"/>
    </source>
</evidence>
<sequence length="123" mass="13975">MRVSTYLAARHKIVDHSLRDRFSAGGKIEVIQGSITYGDVPRIFEKLKDPGFLKMVRECIETTDPEVLADYWGQNEERLASLDKGELFKLWVSAVDSELRVKHSGKEIPDPKRLISDTLEASE</sequence>
<accession>A0ABY6GZU7</accession>
<keyword evidence="2" id="KW-1185">Reference proteome</keyword>
<gene>
    <name evidence="1" type="ORF">NX720_10640</name>
</gene>